<dbReference type="CDD" id="cd17521">
    <property type="entry name" value="RMtype1_S_Sau13435ORF2165P_TRD2-CR2_like"/>
    <property type="match status" value="1"/>
</dbReference>
<feature type="coiled-coil region" evidence="4">
    <location>
        <begin position="362"/>
        <end position="389"/>
    </location>
</feature>
<evidence type="ECO:0000256" key="3">
    <source>
        <dbReference type="ARBA" id="ARBA00023125"/>
    </source>
</evidence>
<reference evidence="6 7" key="1">
    <citation type="submission" date="2016-10" db="EMBL/GenBank/DDBJ databases">
        <title>Complete Genome Sequence of the Nonylphenol-Degrading Bacterium Sphingobium cloacae JCM 10874T.</title>
        <authorList>
            <person name="Ootsuka M."/>
            <person name="Nishizawa T."/>
            <person name="Ohta H."/>
        </authorList>
    </citation>
    <scope>NUCLEOTIDE SEQUENCE [LARGE SCALE GENOMIC DNA]</scope>
    <source>
        <strain evidence="6 7">JCM 10874</strain>
    </source>
</reference>
<dbReference type="Gene3D" id="3.90.220.20">
    <property type="entry name" value="DNA methylase specificity domains"/>
    <property type="match status" value="2"/>
</dbReference>
<keyword evidence="2" id="KW-0680">Restriction system</keyword>
<dbReference type="GO" id="GO:0004519">
    <property type="term" value="F:endonuclease activity"/>
    <property type="evidence" value="ECO:0007669"/>
    <property type="project" value="UniProtKB-KW"/>
</dbReference>
<name>A0A1E1F1J4_9SPHN</name>
<dbReference type="AlphaFoldDB" id="A0A1E1F1J4"/>
<accession>A0A1E1F1J4</accession>
<protein>
    <submittedName>
        <fullName evidence="6">Restriction endonuclease</fullName>
    </submittedName>
</protein>
<dbReference type="GO" id="GO:0009307">
    <property type="term" value="P:DNA restriction-modification system"/>
    <property type="evidence" value="ECO:0007669"/>
    <property type="project" value="UniProtKB-KW"/>
</dbReference>
<proteinExistence type="inferred from homology"/>
<feature type="domain" description="Type I restriction modification DNA specificity" evidence="5">
    <location>
        <begin position="83"/>
        <end position="200"/>
    </location>
</feature>
<dbReference type="InterPro" id="IPR052021">
    <property type="entry name" value="Type-I_RS_S_subunit"/>
</dbReference>
<dbReference type="PANTHER" id="PTHR30408:SF12">
    <property type="entry name" value="TYPE I RESTRICTION ENZYME MJAVIII SPECIFICITY SUBUNIT"/>
    <property type="match status" value="1"/>
</dbReference>
<evidence type="ECO:0000256" key="4">
    <source>
        <dbReference type="SAM" id="Coils"/>
    </source>
</evidence>
<sequence>MVSALAVMKESVLQKQETEVGQLPVDWQVEHLGSLLRRPPAYGINAPAVPYDLRLPAYLRITDITEDGRFNPDGRASVAHSQAGSYSLEDGDIVLARTGASTGKSYLYRPEDGELVFAGFLIRVSPNPDKLLPQYLSYQFQTSGYWNWVRTNSMRSGQPGINGKQYASYPLPVPPTMREQEAIAEALWDADALIESLESLIAKKRAIKQGAMQELLSGQRRLPGFAADWIAGKIGDALSIQHGKSQSAVATNDGPYPILATGGQIGTASAFLWDKPSVLIGRKGTIDRPQYAEKPFWTVDTLFYSIMNGGNVAKFYYYLFCLIDWYAHNEASGVPSLNARTIERIDIKIPHPDEQKAIVTVLDDIEADLENVEAQLSKARQIKQGMMQNLLTGKVRLV</sequence>
<dbReference type="GO" id="GO:0003677">
    <property type="term" value="F:DNA binding"/>
    <property type="evidence" value="ECO:0007669"/>
    <property type="project" value="UniProtKB-KW"/>
</dbReference>
<evidence type="ECO:0000256" key="2">
    <source>
        <dbReference type="ARBA" id="ARBA00022747"/>
    </source>
</evidence>
<evidence type="ECO:0000256" key="1">
    <source>
        <dbReference type="ARBA" id="ARBA00010923"/>
    </source>
</evidence>
<keyword evidence="6" id="KW-0378">Hydrolase</keyword>
<keyword evidence="6" id="KW-0255">Endonuclease</keyword>
<dbReference type="RefSeq" id="WP_123905460.1">
    <property type="nucleotide sequence ID" value="NZ_AP017655.1"/>
</dbReference>
<dbReference type="InterPro" id="IPR000055">
    <property type="entry name" value="Restrct_endonuc_typeI_TRD"/>
</dbReference>
<organism evidence="6 7">
    <name type="scientific">Sphingobium cloacae</name>
    <dbReference type="NCBI Taxonomy" id="120107"/>
    <lineage>
        <taxon>Bacteria</taxon>
        <taxon>Pseudomonadati</taxon>
        <taxon>Pseudomonadota</taxon>
        <taxon>Alphaproteobacteria</taxon>
        <taxon>Sphingomonadales</taxon>
        <taxon>Sphingomonadaceae</taxon>
        <taxon>Sphingobium</taxon>
    </lineage>
</organism>
<evidence type="ECO:0000259" key="5">
    <source>
        <dbReference type="Pfam" id="PF01420"/>
    </source>
</evidence>
<keyword evidence="4" id="KW-0175">Coiled coil</keyword>
<evidence type="ECO:0000313" key="6">
    <source>
        <dbReference type="EMBL" id="BAV64342.1"/>
    </source>
</evidence>
<dbReference type="InterPro" id="IPR044946">
    <property type="entry name" value="Restrct_endonuc_typeI_TRD_sf"/>
</dbReference>
<evidence type="ECO:0000313" key="7">
    <source>
        <dbReference type="Proteomes" id="UP000218272"/>
    </source>
</evidence>
<dbReference type="Gene3D" id="1.10.287.1120">
    <property type="entry name" value="Bipartite methylase S protein"/>
    <property type="match status" value="1"/>
</dbReference>
<keyword evidence="3" id="KW-0238">DNA-binding</keyword>
<dbReference type="KEGG" id="sclo:SCLO_1013020"/>
<dbReference type="REBASE" id="161001">
    <property type="entry name" value="S.Scl10874ORF1012990P"/>
</dbReference>
<feature type="domain" description="Type I restriction modification DNA specificity" evidence="5">
    <location>
        <begin position="228"/>
        <end position="371"/>
    </location>
</feature>
<comment type="similarity">
    <text evidence="1">Belongs to the type-I restriction system S methylase family.</text>
</comment>
<dbReference type="Proteomes" id="UP000218272">
    <property type="component" value="Chromosome SCLO_1"/>
</dbReference>
<dbReference type="SUPFAM" id="SSF116734">
    <property type="entry name" value="DNA methylase specificity domain"/>
    <property type="match status" value="2"/>
</dbReference>
<dbReference type="CDD" id="cd17288">
    <property type="entry name" value="RMtype1_S_LlaAI06ORF1089P_TRD1-CR1_like"/>
    <property type="match status" value="1"/>
</dbReference>
<dbReference type="EMBL" id="AP017655">
    <property type="protein sequence ID" value="BAV64342.1"/>
    <property type="molecule type" value="Genomic_DNA"/>
</dbReference>
<keyword evidence="6" id="KW-0540">Nuclease</keyword>
<dbReference type="PANTHER" id="PTHR30408">
    <property type="entry name" value="TYPE-1 RESTRICTION ENZYME ECOKI SPECIFICITY PROTEIN"/>
    <property type="match status" value="1"/>
</dbReference>
<keyword evidence="7" id="KW-1185">Reference proteome</keyword>
<dbReference type="Pfam" id="PF01420">
    <property type="entry name" value="Methylase_S"/>
    <property type="match status" value="2"/>
</dbReference>
<gene>
    <name evidence="6" type="ORF">SCLO_1013020</name>
</gene>